<evidence type="ECO:0000313" key="4">
    <source>
        <dbReference type="Proteomes" id="UP000759537"/>
    </source>
</evidence>
<evidence type="ECO:0000259" key="2">
    <source>
        <dbReference type="Pfam" id="PF20153"/>
    </source>
</evidence>
<keyword evidence="4" id="KW-1185">Reference proteome</keyword>
<feature type="transmembrane region" description="Helical" evidence="1">
    <location>
        <begin position="117"/>
        <end position="140"/>
    </location>
</feature>
<dbReference type="EMBL" id="WHVB01000137">
    <property type="protein sequence ID" value="KAF8461171.1"/>
    <property type="molecule type" value="Genomic_DNA"/>
</dbReference>
<organism evidence="3 4">
    <name type="scientific">Russula ochroleuca</name>
    <dbReference type="NCBI Taxonomy" id="152965"/>
    <lineage>
        <taxon>Eukaryota</taxon>
        <taxon>Fungi</taxon>
        <taxon>Dikarya</taxon>
        <taxon>Basidiomycota</taxon>
        <taxon>Agaricomycotina</taxon>
        <taxon>Agaricomycetes</taxon>
        <taxon>Russulales</taxon>
        <taxon>Russulaceae</taxon>
        <taxon>Russula</taxon>
    </lineage>
</organism>
<dbReference type="Pfam" id="PF20153">
    <property type="entry name" value="DUF6535"/>
    <property type="match status" value="1"/>
</dbReference>
<dbReference type="InterPro" id="IPR045338">
    <property type="entry name" value="DUF6535"/>
</dbReference>
<accession>A0A9P5JTU4</accession>
<proteinExistence type="predicted"/>
<feature type="transmembrane region" description="Helical" evidence="1">
    <location>
        <begin position="207"/>
        <end position="230"/>
    </location>
</feature>
<reference evidence="3" key="2">
    <citation type="journal article" date="2020" name="Nat. Commun.">
        <title>Large-scale genome sequencing of mycorrhizal fungi provides insights into the early evolution of symbiotic traits.</title>
        <authorList>
            <person name="Miyauchi S."/>
            <person name="Kiss E."/>
            <person name="Kuo A."/>
            <person name="Drula E."/>
            <person name="Kohler A."/>
            <person name="Sanchez-Garcia M."/>
            <person name="Morin E."/>
            <person name="Andreopoulos B."/>
            <person name="Barry K.W."/>
            <person name="Bonito G."/>
            <person name="Buee M."/>
            <person name="Carver A."/>
            <person name="Chen C."/>
            <person name="Cichocki N."/>
            <person name="Clum A."/>
            <person name="Culley D."/>
            <person name="Crous P.W."/>
            <person name="Fauchery L."/>
            <person name="Girlanda M."/>
            <person name="Hayes R.D."/>
            <person name="Keri Z."/>
            <person name="LaButti K."/>
            <person name="Lipzen A."/>
            <person name="Lombard V."/>
            <person name="Magnuson J."/>
            <person name="Maillard F."/>
            <person name="Murat C."/>
            <person name="Nolan M."/>
            <person name="Ohm R.A."/>
            <person name="Pangilinan J."/>
            <person name="Pereira M.F."/>
            <person name="Perotto S."/>
            <person name="Peter M."/>
            <person name="Pfister S."/>
            <person name="Riley R."/>
            <person name="Sitrit Y."/>
            <person name="Stielow J.B."/>
            <person name="Szollosi G."/>
            <person name="Zifcakova L."/>
            <person name="Stursova M."/>
            <person name="Spatafora J.W."/>
            <person name="Tedersoo L."/>
            <person name="Vaario L.M."/>
            <person name="Yamada A."/>
            <person name="Yan M."/>
            <person name="Wang P."/>
            <person name="Xu J."/>
            <person name="Bruns T."/>
            <person name="Baldrian P."/>
            <person name="Vilgalys R."/>
            <person name="Dunand C."/>
            <person name="Henrissat B."/>
            <person name="Grigoriev I.V."/>
            <person name="Hibbett D."/>
            <person name="Nagy L.G."/>
            <person name="Martin F.M."/>
        </authorList>
    </citation>
    <scope>NUCLEOTIDE SEQUENCE</scope>
    <source>
        <strain evidence="3">Prilba</strain>
    </source>
</reference>
<name>A0A9P5JTU4_9AGAM</name>
<comment type="caution">
    <text evidence="3">The sequence shown here is derived from an EMBL/GenBank/DDBJ whole genome shotgun (WGS) entry which is preliminary data.</text>
</comment>
<dbReference type="Proteomes" id="UP000759537">
    <property type="component" value="Unassembled WGS sequence"/>
</dbReference>
<gene>
    <name evidence="3" type="ORF">DFH94DRAFT_700109</name>
</gene>
<evidence type="ECO:0000313" key="3">
    <source>
        <dbReference type="EMBL" id="KAF8461171.1"/>
    </source>
</evidence>
<dbReference type="AlphaFoldDB" id="A0A9P5JTU4"/>
<keyword evidence="1" id="KW-1133">Transmembrane helix</keyword>
<feature type="transmembrane region" description="Helical" evidence="1">
    <location>
        <begin position="37"/>
        <end position="54"/>
    </location>
</feature>
<keyword evidence="1" id="KW-0472">Membrane</keyword>
<evidence type="ECO:0000256" key="1">
    <source>
        <dbReference type="SAM" id="Phobius"/>
    </source>
</evidence>
<feature type="domain" description="DUF6535" evidence="2">
    <location>
        <begin position="13"/>
        <end position="198"/>
    </location>
</feature>
<keyword evidence="1" id="KW-0812">Transmembrane</keyword>
<sequence length="822" mass="93721">MIGDFDGSANALWSLYSKESKSHDEARIQPLKDDMDGVLIFAGLFSASLTSFVVDSKQNLKVNPTDQMVYYLQQHSAILSQISQQISSIAPQVSIPSTPPPPFPPFNPSSSDVRINAFWFMALTFSLSAALLAILVQQWVRDYMHIFQRYSDPLKSARIRQYLYEGSERWYMPIAAEAVPALLHVSLFLFFVGLVDSTLNINTTIGLTTIVPIGLCGLLYIFTTFAPVIYPQSPYQTSFSGAIWYAIQKSRGRIFKDRDGGSKSVSTNMAVGQMQLSMEETKERKGRDKRAIRWLLDNLTEDAEIESFAMSIPGSFNGEWSFQVWTELSKFKEDNMPVVAEYSSRFRTIPDVLGLIPRQFRTYTASHSLRNAVIHRPGLHSAIVHRPMATTFTPERNTIHELCEQIAHLFDTCKNRAVFTSDELWRRRARACVEATASLLCYADVELSWFGDILGTLGDIGSFEGIRDLSLAEREQPFVVRWTCLSIMAIRPILNNNVFKEHARLAVESFEELRHSDRTDEAAEKNAREIDETLEDRWDPEFRWNFAEKIIPVKRTTEEIGNMETFDTKTVKLNAKLNERIDKVSLRITRQLPGVHFDFPDSESETFLQQSLELFRDPSKLRFISCRQSPNKFLDFLMRINNYPVGDSLNVEKEREKVWHVFYEAIWPKSLLQRTLWSLQDFRDGGGLAFVVELFLLALKKLLSTSPSHESYSALYIGTFKAITSDRRRYNHSLGTQKILLDAVVSDQGFLRAYNYPDYITDEFWELLGDMLEGQTGPHINSAVQQLTDHQLEDGGRYGAKALAVIGQLRASYSQRSSIPTA</sequence>
<feature type="transmembrane region" description="Helical" evidence="1">
    <location>
        <begin position="170"/>
        <end position="195"/>
    </location>
</feature>
<protein>
    <recommendedName>
        <fullName evidence="2">DUF6535 domain-containing protein</fullName>
    </recommendedName>
</protein>
<reference evidence="3" key="1">
    <citation type="submission" date="2019-10" db="EMBL/GenBank/DDBJ databases">
        <authorList>
            <consortium name="DOE Joint Genome Institute"/>
            <person name="Kuo A."/>
            <person name="Miyauchi S."/>
            <person name="Kiss E."/>
            <person name="Drula E."/>
            <person name="Kohler A."/>
            <person name="Sanchez-Garcia M."/>
            <person name="Andreopoulos B."/>
            <person name="Barry K.W."/>
            <person name="Bonito G."/>
            <person name="Buee M."/>
            <person name="Carver A."/>
            <person name="Chen C."/>
            <person name="Cichocki N."/>
            <person name="Clum A."/>
            <person name="Culley D."/>
            <person name="Crous P.W."/>
            <person name="Fauchery L."/>
            <person name="Girlanda M."/>
            <person name="Hayes R."/>
            <person name="Keri Z."/>
            <person name="LaButti K."/>
            <person name="Lipzen A."/>
            <person name="Lombard V."/>
            <person name="Magnuson J."/>
            <person name="Maillard F."/>
            <person name="Morin E."/>
            <person name="Murat C."/>
            <person name="Nolan M."/>
            <person name="Ohm R."/>
            <person name="Pangilinan J."/>
            <person name="Pereira M."/>
            <person name="Perotto S."/>
            <person name="Peter M."/>
            <person name="Riley R."/>
            <person name="Sitrit Y."/>
            <person name="Stielow B."/>
            <person name="Szollosi G."/>
            <person name="Zifcakova L."/>
            <person name="Stursova M."/>
            <person name="Spatafora J.W."/>
            <person name="Tedersoo L."/>
            <person name="Vaario L.-M."/>
            <person name="Yamada A."/>
            <person name="Yan M."/>
            <person name="Wang P."/>
            <person name="Xu J."/>
            <person name="Bruns T."/>
            <person name="Baldrian P."/>
            <person name="Vilgalys R."/>
            <person name="Henrissat B."/>
            <person name="Grigoriev I.V."/>
            <person name="Hibbett D."/>
            <person name="Nagy L.G."/>
            <person name="Martin F.M."/>
        </authorList>
    </citation>
    <scope>NUCLEOTIDE SEQUENCE</scope>
    <source>
        <strain evidence="3">Prilba</strain>
    </source>
</reference>
<dbReference type="OrthoDB" id="3219854at2759"/>